<protein>
    <submittedName>
        <fullName evidence="2">Uncharacterized protein</fullName>
    </submittedName>
</protein>
<keyword evidence="3" id="KW-1185">Reference proteome</keyword>
<feature type="compositionally biased region" description="Basic and acidic residues" evidence="1">
    <location>
        <begin position="1"/>
        <end position="10"/>
    </location>
</feature>
<name>A0A427YKF3_9TREE</name>
<evidence type="ECO:0000256" key="1">
    <source>
        <dbReference type="SAM" id="MobiDB-lite"/>
    </source>
</evidence>
<dbReference type="EMBL" id="RSCD01000008">
    <property type="protein sequence ID" value="RSH91578.1"/>
    <property type="molecule type" value="Genomic_DNA"/>
</dbReference>
<dbReference type="Proteomes" id="UP000279259">
    <property type="component" value="Unassembled WGS sequence"/>
</dbReference>
<organism evidence="2 3">
    <name type="scientific">Saitozyma podzolica</name>
    <dbReference type="NCBI Taxonomy" id="1890683"/>
    <lineage>
        <taxon>Eukaryota</taxon>
        <taxon>Fungi</taxon>
        <taxon>Dikarya</taxon>
        <taxon>Basidiomycota</taxon>
        <taxon>Agaricomycotina</taxon>
        <taxon>Tremellomycetes</taxon>
        <taxon>Tremellales</taxon>
        <taxon>Trimorphomycetaceae</taxon>
        <taxon>Saitozyma</taxon>
    </lineage>
</organism>
<reference evidence="2 3" key="1">
    <citation type="submission" date="2018-11" db="EMBL/GenBank/DDBJ databases">
        <title>Genome sequence of Saitozyma podzolica DSM 27192.</title>
        <authorList>
            <person name="Aliyu H."/>
            <person name="Gorte O."/>
            <person name="Ochsenreither K."/>
        </authorList>
    </citation>
    <scope>NUCLEOTIDE SEQUENCE [LARGE SCALE GENOMIC DNA]</scope>
    <source>
        <strain evidence="2 3">DSM 27192</strain>
    </source>
</reference>
<evidence type="ECO:0000313" key="3">
    <source>
        <dbReference type="Proteomes" id="UP000279259"/>
    </source>
</evidence>
<proteinExistence type="predicted"/>
<accession>A0A427YKF3</accession>
<comment type="caution">
    <text evidence="2">The sequence shown here is derived from an EMBL/GenBank/DDBJ whole genome shotgun (WGS) entry which is preliminary data.</text>
</comment>
<gene>
    <name evidence="2" type="ORF">EHS25_009877</name>
</gene>
<dbReference type="OrthoDB" id="2134446at2759"/>
<sequence length="777" mass="85208">MTDTVTKQKELPTPPISPDKFKKPAVLPSLDVAMESLDLLDRTGPLTATSGSAFLVSPVIGATLLTSAAKLAKNAEPPLMSPSTPIVWHPISLNKAALMGATAATGIPPPSKNYDKVLFEGQIRPVAVAAFEDLLFLTRIAKWKVAYHEGRPFNRSEQLPYFGRVDEKLVRDALERTIAEIWENDDPRAAAEGAKARTLADIIVSPSTPLGEVIGALQKGFELCTKTIERFGGSGFTSIQSGGEIKSVFELTVKHRPDRLVIEWPVSMGESDFLAALTKNAETLREADTDPTFVDFLAYHVGYELLRAGAKIDSKDARWLGTPGFRQDTQTFVSLTDPGEGHIFGTTRRARWLKGAICHVEHLERPGNLPREEIESYRIPSIFEFARVRLHTGKSAPNTYFVGRRVKDSVSGNFAYDFIKVVNLTSAACSAAFQLGAAETKVAMDGLTASEQIAYMRAMSGHVLRNHKQVLSAAYNLNAPLVDDLAPPIVGEDGQSQFPVLTDNIAVAKRGIELAALGGFDKVTFDGASDTYPSQCVILQVSFENALELVHLAHQAGLITYMSAGFKFAHIADAVYSGVDGIGIGGAQILRYMDSKTGHHGPYTEEFIDKIDFERDQAAHSVRGKGVNLLCRLDRMFYEGSITTEEEALRQPLFEALQKIDEPAIENILNSPVLAEIVAMDHDGETPVIGNARRLLRKTAHGEPLLKAKAPKDFAAKWDKLVRDLESLLKQADEDTLAQYYRSQPWTALREEYAKTMMTTRGDRLYTIKSAPHAPFA</sequence>
<feature type="region of interest" description="Disordered" evidence="1">
    <location>
        <begin position="1"/>
        <end position="22"/>
    </location>
</feature>
<evidence type="ECO:0000313" key="2">
    <source>
        <dbReference type="EMBL" id="RSH91578.1"/>
    </source>
</evidence>
<dbReference type="AlphaFoldDB" id="A0A427YKF3"/>